<dbReference type="Pfam" id="PF08239">
    <property type="entry name" value="SH3_3"/>
    <property type="match status" value="2"/>
</dbReference>
<dbReference type="SUPFAM" id="SSF53187">
    <property type="entry name" value="Zn-dependent exopeptidases"/>
    <property type="match status" value="1"/>
</dbReference>
<dbReference type="Proteomes" id="UP000033163">
    <property type="component" value="Chromosome I"/>
</dbReference>
<evidence type="ECO:0000256" key="3">
    <source>
        <dbReference type="SAM" id="MobiDB-lite"/>
    </source>
</evidence>
<evidence type="ECO:0000256" key="4">
    <source>
        <dbReference type="SAM" id="SignalP"/>
    </source>
</evidence>
<feature type="domain" description="SH3b" evidence="5">
    <location>
        <begin position="30"/>
        <end position="92"/>
    </location>
</feature>
<dbReference type="SMART" id="SM00287">
    <property type="entry name" value="SH3b"/>
    <property type="match status" value="2"/>
</dbReference>
<keyword evidence="4" id="KW-0732">Signal</keyword>
<dbReference type="CDD" id="cd02696">
    <property type="entry name" value="MurNAc-LAA"/>
    <property type="match status" value="1"/>
</dbReference>
<evidence type="ECO:0000259" key="5">
    <source>
        <dbReference type="PROSITE" id="PS51781"/>
    </source>
</evidence>
<feature type="domain" description="SH3b" evidence="5">
    <location>
        <begin position="119"/>
        <end position="182"/>
    </location>
</feature>
<dbReference type="HOGENOM" id="CLU_014322_1_0_9"/>
<sequence>MKKTLSTAMLAVTLLLSNPGHPESAHAAGAYTAKVYASSLNVRSEPAASASVTGTLKSGALVTVTDEQHGWLKVRAGSVSGWVAGYYLKRTGGTAGPASGNAAGAASVKTSSRSSGSAGGTVQVTASSLRIRGGPGTGYKVLGSLKEGDSVTVLLRQGDWARIRTTGGEVGWVAGQYIARGASSTGNTGNTGSTGSTWNSGSSNRSGSIRGKLIVIDPGHGGSDPGMLGTSYDTMEKDLTLQTAFYVRDYLRAKGARVELTRTRGNQKPSLSRRVQIGQQLRADAFVSIHYNSSPKKVSGTLTFFYSENNDLRLARSIENRLRQGIGLKSNGLSFGDYHILRENSLPATLVELGFLSNRSDESIVRTASYQKKAAKAIADGLADYFD</sequence>
<feature type="compositionally biased region" description="Low complexity" evidence="3">
    <location>
        <begin position="96"/>
        <end position="116"/>
    </location>
</feature>
<keyword evidence="2" id="KW-0961">Cell wall biogenesis/degradation</keyword>
<evidence type="ECO:0000313" key="7">
    <source>
        <dbReference type="Proteomes" id="UP000033163"/>
    </source>
</evidence>
<keyword evidence="1 6" id="KW-0378">Hydrolase</keyword>
<dbReference type="GO" id="GO:0030288">
    <property type="term" value="C:outer membrane-bounded periplasmic space"/>
    <property type="evidence" value="ECO:0007669"/>
    <property type="project" value="TreeGrafter"/>
</dbReference>
<dbReference type="PANTHER" id="PTHR30404:SF0">
    <property type="entry name" value="N-ACETYLMURAMOYL-L-ALANINE AMIDASE AMIC"/>
    <property type="match status" value="1"/>
</dbReference>
<dbReference type="PANTHER" id="PTHR30404">
    <property type="entry name" value="N-ACETYLMURAMOYL-L-ALANINE AMIDASE"/>
    <property type="match status" value="1"/>
</dbReference>
<dbReference type="STRING" id="483937.AMQ84_01655"/>
<dbReference type="GO" id="GO:0071555">
    <property type="term" value="P:cell wall organization"/>
    <property type="evidence" value="ECO:0007669"/>
    <property type="project" value="UniProtKB-KW"/>
</dbReference>
<dbReference type="Gene3D" id="2.30.30.40">
    <property type="entry name" value="SH3 Domains"/>
    <property type="match status" value="2"/>
</dbReference>
<organism evidence="6 7">
    <name type="scientific">Paenibacillus riograndensis SBR5</name>
    <dbReference type="NCBI Taxonomy" id="1073571"/>
    <lineage>
        <taxon>Bacteria</taxon>
        <taxon>Bacillati</taxon>
        <taxon>Bacillota</taxon>
        <taxon>Bacilli</taxon>
        <taxon>Bacillales</taxon>
        <taxon>Paenibacillaceae</taxon>
        <taxon>Paenibacillus</taxon>
        <taxon>Paenibacillus sonchi group</taxon>
    </lineage>
</organism>
<gene>
    <name evidence="6" type="ORF">PRIO_5993</name>
</gene>
<feature type="region of interest" description="Disordered" evidence="3">
    <location>
        <begin position="96"/>
        <end position="124"/>
    </location>
</feature>
<feature type="chain" id="PRO_5002420829" evidence="4">
    <location>
        <begin position="28"/>
        <end position="387"/>
    </location>
</feature>
<dbReference type="InterPro" id="IPR003646">
    <property type="entry name" value="SH3-like_bac-type"/>
</dbReference>
<dbReference type="PROSITE" id="PS51781">
    <property type="entry name" value="SH3B"/>
    <property type="match status" value="2"/>
</dbReference>
<dbReference type="Pfam" id="PF01520">
    <property type="entry name" value="Amidase_3"/>
    <property type="match status" value="1"/>
</dbReference>
<accession>A0A0E4HF00</accession>
<evidence type="ECO:0000256" key="2">
    <source>
        <dbReference type="ARBA" id="ARBA00023316"/>
    </source>
</evidence>
<dbReference type="InterPro" id="IPR002508">
    <property type="entry name" value="MurNAc-LAA_cat"/>
</dbReference>
<dbReference type="GO" id="GO:0009253">
    <property type="term" value="P:peptidoglycan catabolic process"/>
    <property type="evidence" value="ECO:0007669"/>
    <property type="project" value="InterPro"/>
</dbReference>
<feature type="signal peptide" evidence="4">
    <location>
        <begin position="1"/>
        <end position="27"/>
    </location>
</feature>
<dbReference type="Gene3D" id="3.40.630.40">
    <property type="entry name" value="Zn-dependent exopeptidases"/>
    <property type="match status" value="1"/>
</dbReference>
<dbReference type="KEGG" id="pri:PRIO_5993"/>
<dbReference type="PATRIC" id="fig|1073571.4.peg.6425"/>
<evidence type="ECO:0000313" key="6">
    <source>
        <dbReference type="EMBL" id="CQR58362.1"/>
    </source>
</evidence>
<dbReference type="RefSeq" id="WP_020425660.1">
    <property type="nucleotide sequence ID" value="NZ_AGBD01000019.1"/>
</dbReference>
<protein>
    <submittedName>
        <fullName evidence="6">Cell wall hydrolase/autolysin</fullName>
    </submittedName>
</protein>
<dbReference type="GO" id="GO:0008745">
    <property type="term" value="F:N-acetylmuramoyl-L-alanine amidase activity"/>
    <property type="evidence" value="ECO:0007669"/>
    <property type="project" value="InterPro"/>
</dbReference>
<dbReference type="InterPro" id="IPR050695">
    <property type="entry name" value="N-acetylmuramoyl_amidase_3"/>
</dbReference>
<dbReference type="EMBL" id="LN831776">
    <property type="protein sequence ID" value="CQR58362.1"/>
    <property type="molecule type" value="Genomic_DNA"/>
</dbReference>
<feature type="region of interest" description="Disordered" evidence="3">
    <location>
        <begin position="183"/>
        <end position="206"/>
    </location>
</feature>
<dbReference type="SMART" id="SM00646">
    <property type="entry name" value="Ami_3"/>
    <property type="match status" value="1"/>
</dbReference>
<dbReference type="AlphaFoldDB" id="A0A0E4HF00"/>
<name>A0A0E4HF00_9BACL</name>
<evidence type="ECO:0000256" key="1">
    <source>
        <dbReference type="ARBA" id="ARBA00022801"/>
    </source>
</evidence>
<reference evidence="7" key="1">
    <citation type="submission" date="2015-03" db="EMBL/GenBank/DDBJ databases">
        <authorList>
            <person name="Wibberg D."/>
        </authorList>
    </citation>
    <scope>NUCLEOTIDE SEQUENCE [LARGE SCALE GENOMIC DNA]</scope>
</reference>
<proteinExistence type="predicted"/>